<dbReference type="InterPro" id="IPR029063">
    <property type="entry name" value="SAM-dependent_MTases_sf"/>
</dbReference>
<dbReference type="Proteomes" id="UP000186309">
    <property type="component" value="Chromosome"/>
</dbReference>
<name>A0A1U7CS99_9BACT</name>
<proteinExistence type="predicted"/>
<evidence type="ECO:0000313" key="1">
    <source>
        <dbReference type="EMBL" id="APW61811.1"/>
    </source>
</evidence>
<protein>
    <recommendedName>
        <fullName evidence="3">Methyltransferase domain-containing protein</fullName>
    </recommendedName>
</protein>
<dbReference type="SUPFAM" id="SSF53335">
    <property type="entry name" value="S-adenosyl-L-methionine-dependent methyltransferases"/>
    <property type="match status" value="1"/>
</dbReference>
<keyword evidence="2" id="KW-1185">Reference proteome</keyword>
<dbReference type="EMBL" id="CP019082">
    <property type="protein sequence ID" value="APW61811.1"/>
    <property type="molecule type" value="Genomic_DNA"/>
</dbReference>
<accession>A0A1U7CS99</accession>
<dbReference type="Gene3D" id="3.40.50.150">
    <property type="entry name" value="Vaccinia Virus protein VP39"/>
    <property type="match status" value="1"/>
</dbReference>
<dbReference type="AlphaFoldDB" id="A0A1U7CS99"/>
<gene>
    <name evidence="1" type="ORF">BSF38_03340</name>
</gene>
<dbReference type="OrthoDB" id="505965at2"/>
<dbReference type="RefSeq" id="WP_076347452.1">
    <property type="nucleotide sequence ID" value="NZ_CP019082.1"/>
</dbReference>
<evidence type="ECO:0008006" key="3">
    <source>
        <dbReference type="Google" id="ProtNLM"/>
    </source>
</evidence>
<evidence type="ECO:0000313" key="2">
    <source>
        <dbReference type="Proteomes" id="UP000186309"/>
    </source>
</evidence>
<dbReference type="KEGG" id="pbor:BSF38_03340"/>
<dbReference type="CDD" id="cd02440">
    <property type="entry name" value="AdoMet_MTases"/>
    <property type="match status" value="1"/>
</dbReference>
<dbReference type="STRING" id="1387353.BSF38_03340"/>
<sequence>MAKKREVRMPENWNDHAGWNAYYESKLKRPKRDPWDLETGTIGAEQLPQLAEDLKSRGWRAVWVPGCGLSPLARLLAHFGLQAVATDVSPVAIQFQRSKAGEFADLMGRLGPADPAGSFAAELHDFRTEFRPEAFDLIINVKAFQAFPVEDMVRIAGVQAEALLKGRYAYFDTMNVQGERRDQLEQALQDGGFVVPLLALNRWHRQELHKTNIPHMFVLGQPMIPRTGEYASDDLKWDHDMARLREISTEYRSCLQAQQEAEQERIGPDAKVAHVIYSTG</sequence>
<reference evidence="2" key="1">
    <citation type="submission" date="2016-12" db="EMBL/GenBank/DDBJ databases">
        <title>Comparative genomics of four Isosphaeraceae planctomycetes: a common pool of plasmids and glycoside hydrolase genes.</title>
        <authorList>
            <person name="Ivanova A."/>
        </authorList>
    </citation>
    <scope>NUCLEOTIDE SEQUENCE [LARGE SCALE GENOMIC DNA]</scope>
    <source>
        <strain evidence="2">PX4</strain>
    </source>
</reference>
<organism evidence="1 2">
    <name type="scientific">Paludisphaera borealis</name>
    <dbReference type="NCBI Taxonomy" id="1387353"/>
    <lineage>
        <taxon>Bacteria</taxon>
        <taxon>Pseudomonadati</taxon>
        <taxon>Planctomycetota</taxon>
        <taxon>Planctomycetia</taxon>
        <taxon>Isosphaerales</taxon>
        <taxon>Isosphaeraceae</taxon>
        <taxon>Paludisphaera</taxon>
    </lineage>
</organism>